<accession>A0ABD5SCY1</accession>
<protein>
    <submittedName>
        <fullName evidence="2">DUF5813 family protein</fullName>
    </submittedName>
</protein>
<name>A0ABD5SCY1_9EURY</name>
<comment type="caution">
    <text evidence="2">The sequence shown here is derived from an EMBL/GenBank/DDBJ whole genome shotgun (WGS) entry which is preliminary data.</text>
</comment>
<proteinExistence type="predicted"/>
<reference evidence="2 3" key="1">
    <citation type="journal article" date="2019" name="Int. J. Syst. Evol. Microbiol.">
        <title>The Global Catalogue of Microorganisms (GCM) 10K type strain sequencing project: providing services to taxonomists for standard genome sequencing and annotation.</title>
        <authorList>
            <consortium name="The Broad Institute Genomics Platform"/>
            <consortium name="The Broad Institute Genome Sequencing Center for Infectious Disease"/>
            <person name="Wu L."/>
            <person name="Ma J."/>
        </authorList>
    </citation>
    <scope>NUCLEOTIDE SEQUENCE [LARGE SCALE GENOMIC DNA]</scope>
    <source>
        <strain evidence="2 3">CGMCC 1.3239</strain>
    </source>
</reference>
<feature type="compositionally biased region" description="Acidic residues" evidence="1">
    <location>
        <begin position="41"/>
        <end position="52"/>
    </location>
</feature>
<evidence type="ECO:0000313" key="2">
    <source>
        <dbReference type="EMBL" id="MFC6754212.1"/>
    </source>
</evidence>
<dbReference type="RefSeq" id="WP_379782504.1">
    <property type="nucleotide sequence ID" value="NZ_JBHSWW010000216.1"/>
</dbReference>
<organism evidence="2 3">
    <name type="scientific">Halorubrum tibetense</name>
    <dbReference type="NCBI Taxonomy" id="175631"/>
    <lineage>
        <taxon>Archaea</taxon>
        <taxon>Methanobacteriati</taxon>
        <taxon>Methanobacteriota</taxon>
        <taxon>Stenosarchaea group</taxon>
        <taxon>Halobacteria</taxon>
        <taxon>Halobacteriales</taxon>
        <taxon>Haloferacaceae</taxon>
        <taxon>Halorubrum</taxon>
    </lineage>
</organism>
<feature type="region of interest" description="Disordered" evidence="1">
    <location>
        <begin position="1"/>
        <end position="81"/>
    </location>
</feature>
<sequence length="222" mass="23461">MSDLERDTENTPAVPGRVRRAFSGHGSFEPAAAGVTQGKTDEDEETDGDGETDGDRETDGDGKEDSGAATDDEEPSAAVWSSETTAFDGTVTVASAEDGRLRFSVSVRVPTLSAVTTDDVADVVETGWLETFERRVVDVGGVTRGDHAFDPDVGRADDEVVVRFELTDSNERRGVDDAGALIDFVEGTYVQGIIPGYEYTEPVSGLISSARRQGGDAEGGAF</sequence>
<feature type="compositionally biased region" description="Basic and acidic residues" evidence="1">
    <location>
        <begin position="53"/>
        <end position="66"/>
    </location>
</feature>
<dbReference type="InterPro" id="IPR043851">
    <property type="entry name" value="DUF5813"/>
</dbReference>
<gene>
    <name evidence="2" type="ORF">ACFQEU_12170</name>
</gene>
<evidence type="ECO:0000313" key="3">
    <source>
        <dbReference type="Proteomes" id="UP001596442"/>
    </source>
</evidence>
<dbReference type="AlphaFoldDB" id="A0ABD5SCY1"/>
<dbReference type="EMBL" id="JBHSWW010000216">
    <property type="protein sequence ID" value="MFC6754212.1"/>
    <property type="molecule type" value="Genomic_DNA"/>
</dbReference>
<evidence type="ECO:0000256" key="1">
    <source>
        <dbReference type="SAM" id="MobiDB-lite"/>
    </source>
</evidence>
<dbReference type="Pfam" id="PF19130">
    <property type="entry name" value="DUF5813"/>
    <property type="match status" value="1"/>
</dbReference>
<keyword evidence="3" id="KW-1185">Reference proteome</keyword>
<dbReference type="Proteomes" id="UP001596442">
    <property type="component" value="Unassembled WGS sequence"/>
</dbReference>